<dbReference type="Gramene" id="OIT05335">
    <property type="protein sequence ID" value="OIT05335"/>
    <property type="gene ID" value="A4A49_19647"/>
</dbReference>
<evidence type="ECO:0000313" key="3">
    <source>
        <dbReference type="Proteomes" id="UP000187609"/>
    </source>
</evidence>
<proteinExistence type="predicted"/>
<dbReference type="Proteomes" id="UP000187609">
    <property type="component" value="Unassembled WGS sequence"/>
</dbReference>
<sequence length="77" mass="8513">MSIKIEPRDKILTITLHLYFEFWIGTTNHNARTTPPLTTTSNKAQIRSLVQHSSSVSIHGNSTTRPPAATLSNNSPL</sequence>
<feature type="region of interest" description="Disordered" evidence="1">
    <location>
        <begin position="51"/>
        <end position="77"/>
    </location>
</feature>
<dbReference type="AlphaFoldDB" id="A0A1J6J679"/>
<reference evidence="2" key="1">
    <citation type="submission" date="2016-11" db="EMBL/GenBank/DDBJ databases">
        <title>The genome of Nicotiana attenuata.</title>
        <authorList>
            <person name="Xu S."/>
            <person name="Brockmoeller T."/>
            <person name="Gaquerel E."/>
            <person name="Navarro A."/>
            <person name="Kuhl H."/>
            <person name="Gase K."/>
            <person name="Ling Z."/>
            <person name="Zhou W."/>
            <person name="Kreitzer C."/>
            <person name="Stanke M."/>
            <person name="Tang H."/>
            <person name="Lyons E."/>
            <person name="Pandey P."/>
            <person name="Pandey S.P."/>
            <person name="Timmermann B."/>
            <person name="Baldwin I.T."/>
        </authorList>
    </citation>
    <scope>NUCLEOTIDE SEQUENCE [LARGE SCALE GENOMIC DNA]</scope>
    <source>
        <strain evidence="2">UT</strain>
    </source>
</reference>
<evidence type="ECO:0000256" key="1">
    <source>
        <dbReference type="SAM" id="MobiDB-lite"/>
    </source>
</evidence>
<gene>
    <name evidence="2" type="ORF">A4A49_19647</name>
</gene>
<comment type="caution">
    <text evidence="2">The sequence shown here is derived from an EMBL/GenBank/DDBJ whole genome shotgun (WGS) entry which is preliminary data.</text>
</comment>
<accession>A0A1J6J679</accession>
<organism evidence="2 3">
    <name type="scientific">Nicotiana attenuata</name>
    <name type="common">Coyote tobacco</name>
    <dbReference type="NCBI Taxonomy" id="49451"/>
    <lineage>
        <taxon>Eukaryota</taxon>
        <taxon>Viridiplantae</taxon>
        <taxon>Streptophyta</taxon>
        <taxon>Embryophyta</taxon>
        <taxon>Tracheophyta</taxon>
        <taxon>Spermatophyta</taxon>
        <taxon>Magnoliopsida</taxon>
        <taxon>eudicotyledons</taxon>
        <taxon>Gunneridae</taxon>
        <taxon>Pentapetalae</taxon>
        <taxon>asterids</taxon>
        <taxon>lamiids</taxon>
        <taxon>Solanales</taxon>
        <taxon>Solanaceae</taxon>
        <taxon>Nicotianoideae</taxon>
        <taxon>Nicotianeae</taxon>
        <taxon>Nicotiana</taxon>
    </lineage>
</organism>
<name>A0A1J6J679_NICAT</name>
<dbReference type="EMBL" id="MJEQ01037185">
    <property type="protein sequence ID" value="OIT05335.1"/>
    <property type="molecule type" value="Genomic_DNA"/>
</dbReference>
<evidence type="ECO:0000313" key="2">
    <source>
        <dbReference type="EMBL" id="OIT05335.1"/>
    </source>
</evidence>
<keyword evidence="3" id="KW-1185">Reference proteome</keyword>
<protein>
    <submittedName>
        <fullName evidence="2">Uncharacterized protein</fullName>
    </submittedName>
</protein>